<protein>
    <recommendedName>
        <fullName evidence="6">DUF4283 domain-containing protein</fullName>
    </recommendedName>
</protein>
<proteinExistence type="predicted"/>
<feature type="domain" description="Endonuclease/exonuclease/phosphatase" evidence="2">
    <location>
        <begin position="315"/>
        <end position="507"/>
    </location>
</feature>
<feature type="domain" description="DUF4283" evidence="3">
    <location>
        <begin position="75"/>
        <end position="152"/>
    </location>
</feature>
<dbReference type="PANTHER" id="PTHR33710:SF81">
    <property type="entry name" value="ENDONUCLEASE_EXONUCLEASE_PHOSPHATASE DOMAIN-CONTAINING PROTEIN"/>
    <property type="match status" value="1"/>
</dbReference>
<sequence length="830" mass="94263">MEVIHGSAKQMNAGTTRSQLDIGMVSIPILQQFDDAAKSEHSDNHSESTTDHNDAIPPIVNSVHIEIDDIQDEIDFWNSAVVCYVVGANPPVHVMEGYFRRIWRNFKVDKVVMVKKGVFLVRFMTMEARDTVLTGHYFFDKKPLIVRPWYVDMDMEKEEVQIGNPVKRDSATITRDKLHYARVMVEVPMNQKLPESVSFVNEHGMITQVELRYEWRPTLCEKCQLIGHTESECRQNKAKKLWVQKQVQPVHQVRSQEVEVDQEGFQRALRPIRVRVSSVEPTQTANPFQLLNDEQQEQDSPQLQDSSGDHRCKQSEVCRFIQQHGIGLVGLLEHKVKLPNLGKLYQKIFSGWCFTSNSSFHSGGRIIVAWNPGSFTVSILSVTAQHIHCHVTPMSGMPTFFCTFVYAFNDSKQRESLWSDLRVLNTQDPWILCGDFNCVMNIEERIGSAVRQSEIADINACMHCCGMEDIKSSGHFFTWNNKQEGANRVFSKLDRVLANPKWFDSYSAAEVCFLSEGAFDHSPGLLTVYPKNNGGKKPFKYFTMWKSAPKFSEIVKTQWDRPISGSKMFVVVSKLKRVKLALKELNKTGFSDVHAADLKAYHDLLAAQEAMHLHPADHSLANEELDAIKTYKDKHQVYLDFLRQKAKVEWIKSGDENTAVFHQSIKRRNLQNQVYSIHDKNGVWRDNPTEVTSAFLEYYECLLGGNSTQKAEVLSHIVQTGPLVTDAHRAILNAPYTREEVKNALWSIPGVKAPGPDGFGSFFYRDAWHIVGDDVIAAVLDVLQSGKLLKELNHTVLCGRMRQILPDLIQENQGGFVHGSMVGNQLSLAV</sequence>
<evidence type="ECO:0000313" key="5">
    <source>
        <dbReference type="RefSeq" id="XP_056694796.1"/>
    </source>
</evidence>
<gene>
    <name evidence="5" type="primary">LOC130469478</name>
</gene>
<reference evidence="5" key="2">
    <citation type="submission" date="2025-08" db="UniProtKB">
        <authorList>
            <consortium name="RefSeq"/>
        </authorList>
    </citation>
    <scope>IDENTIFICATION</scope>
    <source>
        <tissue evidence="5">Leaf</tissue>
    </source>
</reference>
<evidence type="ECO:0000256" key="1">
    <source>
        <dbReference type="SAM" id="MobiDB-lite"/>
    </source>
</evidence>
<dbReference type="Gene3D" id="3.60.10.10">
    <property type="entry name" value="Endonuclease/exonuclease/phosphatase"/>
    <property type="match status" value="1"/>
</dbReference>
<name>A0ABM3RGQ7_SPIOL</name>
<reference evidence="4" key="1">
    <citation type="journal article" date="2021" name="Nat. Commun.">
        <title>Genomic analyses provide insights into spinach domestication and the genetic basis of agronomic traits.</title>
        <authorList>
            <person name="Cai X."/>
            <person name="Sun X."/>
            <person name="Xu C."/>
            <person name="Sun H."/>
            <person name="Wang X."/>
            <person name="Ge C."/>
            <person name="Zhang Z."/>
            <person name="Wang Q."/>
            <person name="Fei Z."/>
            <person name="Jiao C."/>
            <person name="Wang Q."/>
        </authorList>
    </citation>
    <scope>NUCLEOTIDE SEQUENCE [LARGE SCALE GENOMIC DNA]</scope>
    <source>
        <strain evidence="4">cv. Varoflay</strain>
    </source>
</reference>
<evidence type="ECO:0000259" key="2">
    <source>
        <dbReference type="Pfam" id="PF03372"/>
    </source>
</evidence>
<dbReference type="Proteomes" id="UP000813463">
    <property type="component" value="Chromosome 3"/>
</dbReference>
<keyword evidence="4" id="KW-1185">Reference proteome</keyword>
<feature type="compositionally biased region" description="Polar residues" evidence="1">
    <location>
        <begin position="290"/>
        <end position="306"/>
    </location>
</feature>
<feature type="region of interest" description="Disordered" evidence="1">
    <location>
        <begin position="290"/>
        <end position="309"/>
    </location>
</feature>
<dbReference type="InterPro" id="IPR036691">
    <property type="entry name" value="Endo/exonu/phosph_ase_sf"/>
</dbReference>
<dbReference type="RefSeq" id="XP_056694796.1">
    <property type="nucleotide sequence ID" value="XM_056838818.1"/>
</dbReference>
<evidence type="ECO:0008006" key="6">
    <source>
        <dbReference type="Google" id="ProtNLM"/>
    </source>
</evidence>
<dbReference type="InterPro" id="IPR005135">
    <property type="entry name" value="Endo/exonuclease/phosphatase"/>
</dbReference>
<dbReference type="GeneID" id="130469478"/>
<dbReference type="Pfam" id="PF14111">
    <property type="entry name" value="DUF4283"/>
    <property type="match status" value="1"/>
</dbReference>
<organism evidence="4 5">
    <name type="scientific">Spinacia oleracea</name>
    <name type="common">Spinach</name>
    <dbReference type="NCBI Taxonomy" id="3562"/>
    <lineage>
        <taxon>Eukaryota</taxon>
        <taxon>Viridiplantae</taxon>
        <taxon>Streptophyta</taxon>
        <taxon>Embryophyta</taxon>
        <taxon>Tracheophyta</taxon>
        <taxon>Spermatophyta</taxon>
        <taxon>Magnoliopsida</taxon>
        <taxon>eudicotyledons</taxon>
        <taxon>Gunneridae</taxon>
        <taxon>Pentapetalae</taxon>
        <taxon>Caryophyllales</taxon>
        <taxon>Chenopodiaceae</taxon>
        <taxon>Chenopodioideae</taxon>
        <taxon>Anserineae</taxon>
        <taxon>Spinacia</taxon>
    </lineage>
</organism>
<dbReference type="InterPro" id="IPR025558">
    <property type="entry name" value="DUF4283"/>
</dbReference>
<dbReference type="Pfam" id="PF03372">
    <property type="entry name" value="Exo_endo_phos"/>
    <property type="match status" value="1"/>
</dbReference>
<evidence type="ECO:0000313" key="4">
    <source>
        <dbReference type="Proteomes" id="UP000813463"/>
    </source>
</evidence>
<dbReference type="SUPFAM" id="SSF56219">
    <property type="entry name" value="DNase I-like"/>
    <property type="match status" value="1"/>
</dbReference>
<accession>A0ABM3RGQ7</accession>
<dbReference type="PANTHER" id="PTHR33710">
    <property type="entry name" value="BNAC02G09200D PROTEIN"/>
    <property type="match status" value="1"/>
</dbReference>
<evidence type="ECO:0000259" key="3">
    <source>
        <dbReference type="Pfam" id="PF14111"/>
    </source>
</evidence>